<organism evidence="2 3">
    <name type="scientific">Labilithrix luteola</name>
    <dbReference type="NCBI Taxonomy" id="1391654"/>
    <lineage>
        <taxon>Bacteria</taxon>
        <taxon>Pseudomonadati</taxon>
        <taxon>Myxococcota</taxon>
        <taxon>Polyangia</taxon>
        <taxon>Polyangiales</taxon>
        <taxon>Labilitrichaceae</taxon>
        <taxon>Labilithrix</taxon>
    </lineage>
</organism>
<gene>
    <name evidence="2" type="ORF">AKJ09_09664</name>
</gene>
<evidence type="ECO:0000313" key="3">
    <source>
        <dbReference type="Proteomes" id="UP000064967"/>
    </source>
</evidence>
<dbReference type="EMBL" id="CP012333">
    <property type="protein sequence ID" value="AKV03001.1"/>
    <property type="molecule type" value="Genomic_DNA"/>
</dbReference>
<dbReference type="RefSeq" id="WP_146653837.1">
    <property type="nucleotide sequence ID" value="NZ_CP012333.1"/>
</dbReference>
<dbReference type="Proteomes" id="UP000064967">
    <property type="component" value="Chromosome"/>
</dbReference>
<sequence>MSSLKRPLVVALVLHAGILAAVRVVPVLRHAPQPPHVIEVATETPSVDIDVQDEPLVAPTLPENAAPSRDAVPGAVASREGDGERVAAAGEGTVKSRASMHEHVASAAAPEPGSAKTPAPSGQVPRDDSPGITFGPPDIGLNGTNPFLARGALPEQVPQAGSAKPEHRLTLAEQTALAKRRVQLSLHQAAEAHDRDIGLGPEGPVLAALGDAASATTAPIDGRAVFFARADHTGLVTSVDVLECNGARDGWMQAATYALRVLASKKLRMPSYAQCAEMKIEVTSGWKMPNGHDPGTKVSAFGAPLSKRNDRGTTVDIMDPKIQKVHVNRDLVIPVPSSQITAVATNGDASNIGAKPRRIVHTRLLGVSML</sequence>
<dbReference type="AlphaFoldDB" id="A0A0K1QB36"/>
<evidence type="ECO:0000256" key="1">
    <source>
        <dbReference type="SAM" id="MobiDB-lite"/>
    </source>
</evidence>
<proteinExistence type="predicted"/>
<keyword evidence="3" id="KW-1185">Reference proteome</keyword>
<evidence type="ECO:0000313" key="2">
    <source>
        <dbReference type="EMBL" id="AKV03001.1"/>
    </source>
</evidence>
<dbReference type="KEGG" id="llu:AKJ09_09664"/>
<name>A0A0K1QB36_9BACT</name>
<feature type="region of interest" description="Disordered" evidence="1">
    <location>
        <begin position="60"/>
        <end position="136"/>
    </location>
</feature>
<accession>A0A0K1QB36</accession>
<dbReference type="STRING" id="1391654.AKJ09_09664"/>
<reference evidence="2 3" key="1">
    <citation type="submission" date="2015-08" db="EMBL/GenBank/DDBJ databases">
        <authorList>
            <person name="Babu N.S."/>
            <person name="Beckwith C.J."/>
            <person name="Beseler K.G."/>
            <person name="Brison A."/>
            <person name="Carone J.V."/>
            <person name="Caskin T.P."/>
            <person name="Diamond M."/>
            <person name="Durham M.E."/>
            <person name="Foxe J.M."/>
            <person name="Go M."/>
            <person name="Henderson B.A."/>
            <person name="Jones I.B."/>
            <person name="McGettigan J.A."/>
            <person name="Micheletti S.J."/>
            <person name="Nasrallah M.E."/>
            <person name="Ortiz D."/>
            <person name="Piller C.R."/>
            <person name="Privatt S.R."/>
            <person name="Schneider S.L."/>
            <person name="Sharp S."/>
            <person name="Smith T.C."/>
            <person name="Stanton J.D."/>
            <person name="Ullery H.E."/>
            <person name="Wilson R.J."/>
            <person name="Serrano M.G."/>
            <person name="Buck G."/>
            <person name="Lee V."/>
            <person name="Wang Y."/>
            <person name="Carvalho R."/>
            <person name="Voegtly L."/>
            <person name="Shi R."/>
            <person name="Duckworth R."/>
            <person name="Johnson A."/>
            <person name="Loviza R."/>
            <person name="Walstead R."/>
            <person name="Shah Z."/>
            <person name="Kiflezghi M."/>
            <person name="Wade K."/>
            <person name="Ball S.L."/>
            <person name="Bradley K.W."/>
            <person name="Asai D.J."/>
            <person name="Bowman C.A."/>
            <person name="Russell D.A."/>
            <person name="Pope W.H."/>
            <person name="Jacobs-Sera D."/>
            <person name="Hendrix R.W."/>
            <person name="Hatfull G.F."/>
        </authorList>
    </citation>
    <scope>NUCLEOTIDE SEQUENCE [LARGE SCALE GENOMIC DNA]</scope>
    <source>
        <strain evidence="2 3">DSM 27648</strain>
    </source>
</reference>
<protein>
    <submittedName>
        <fullName evidence="2">Uncharacterized protein</fullName>
    </submittedName>
</protein>